<gene>
    <name evidence="6" type="ORF">NNO07_14135</name>
</gene>
<evidence type="ECO:0000256" key="3">
    <source>
        <dbReference type="ARBA" id="ARBA00023125"/>
    </source>
</evidence>
<dbReference type="Gene3D" id="3.40.190.10">
    <property type="entry name" value="Periplasmic binding protein-like II"/>
    <property type="match status" value="2"/>
</dbReference>
<dbReference type="InterPro" id="IPR036390">
    <property type="entry name" value="WH_DNA-bd_sf"/>
</dbReference>
<accession>A0ABT4Y622</accession>
<keyword evidence="2" id="KW-0805">Transcription regulation</keyword>
<proteinExistence type="inferred from homology"/>
<dbReference type="SUPFAM" id="SSF53850">
    <property type="entry name" value="Periplasmic binding protein-like II"/>
    <property type="match status" value="1"/>
</dbReference>
<dbReference type="PANTHER" id="PTHR30118:SF15">
    <property type="entry name" value="TRANSCRIPTIONAL REGULATORY PROTEIN"/>
    <property type="match status" value="1"/>
</dbReference>
<evidence type="ECO:0000256" key="4">
    <source>
        <dbReference type="ARBA" id="ARBA00023163"/>
    </source>
</evidence>
<protein>
    <submittedName>
        <fullName evidence="6">LysR family transcriptional regulator</fullName>
    </submittedName>
</protein>
<dbReference type="EMBL" id="JANEWF010000014">
    <property type="protein sequence ID" value="MDA8484211.1"/>
    <property type="molecule type" value="Genomic_DNA"/>
</dbReference>
<evidence type="ECO:0000259" key="5">
    <source>
        <dbReference type="PROSITE" id="PS50931"/>
    </source>
</evidence>
<dbReference type="CDD" id="cd08465">
    <property type="entry name" value="PBP2_ToxR"/>
    <property type="match status" value="1"/>
</dbReference>
<evidence type="ECO:0000313" key="7">
    <source>
        <dbReference type="Proteomes" id="UP001211689"/>
    </source>
</evidence>
<dbReference type="Proteomes" id="UP001211689">
    <property type="component" value="Unassembled WGS sequence"/>
</dbReference>
<evidence type="ECO:0000313" key="6">
    <source>
        <dbReference type="EMBL" id="MDA8484211.1"/>
    </source>
</evidence>
<dbReference type="Gene3D" id="1.10.10.10">
    <property type="entry name" value="Winged helix-like DNA-binding domain superfamily/Winged helix DNA-binding domain"/>
    <property type="match status" value="1"/>
</dbReference>
<comment type="caution">
    <text evidence="6">The sequence shown here is derived from an EMBL/GenBank/DDBJ whole genome shotgun (WGS) entry which is preliminary data.</text>
</comment>
<dbReference type="InterPro" id="IPR036388">
    <property type="entry name" value="WH-like_DNA-bd_sf"/>
</dbReference>
<keyword evidence="7" id="KW-1185">Reference proteome</keyword>
<dbReference type="Pfam" id="PF03466">
    <property type="entry name" value="LysR_substrate"/>
    <property type="match status" value="1"/>
</dbReference>
<dbReference type="InterPro" id="IPR000847">
    <property type="entry name" value="LysR_HTH_N"/>
</dbReference>
<organism evidence="6 7">
    <name type="scientific">Metapseudomonas resinovorans</name>
    <name type="common">Pseudomonas resinovorans</name>
    <dbReference type="NCBI Taxonomy" id="53412"/>
    <lineage>
        <taxon>Bacteria</taxon>
        <taxon>Pseudomonadati</taxon>
        <taxon>Pseudomonadota</taxon>
        <taxon>Gammaproteobacteria</taxon>
        <taxon>Pseudomonadales</taxon>
        <taxon>Pseudomonadaceae</taxon>
        <taxon>Metapseudomonas</taxon>
    </lineage>
</organism>
<reference evidence="6 7" key="1">
    <citation type="submission" date="2022-07" db="EMBL/GenBank/DDBJ databases">
        <title>Genome Analysis of Selected Gammaproteobacteria from Nigerian Food snails.</title>
        <authorList>
            <person name="Okafor A.C."/>
        </authorList>
    </citation>
    <scope>NUCLEOTIDE SEQUENCE [LARGE SCALE GENOMIC DNA]</scope>
    <source>
        <strain evidence="6 7">Awg 2</strain>
    </source>
</reference>
<dbReference type="PROSITE" id="PS50931">
    <property type="entry name" value="HTH_LYSR"/>
    <property type="match status" value="1"/>
</dbReference>
<evidence type="ECO:0000256" key="2">
    <source>
        <dbReference type="ARBA" id="ARBA00023015"/>
    </source>
</evidence>
<sequence>MQQMNELRRIDLNLLVILDALLAEQHVTRAAERLHLSQPAVSHALGRLRDLLNDPLLARTGGGLTPTPRALELQRPLADVLGRVQALLAPQGFDPGSAQRSFRLAMSDYGAASLLPALTRALREQAPGIDLEISQGSRETMLEQLQNGEIDLAAGVFPELPDNLRSASLFEEGFACLVDRNSLPAEELDLASYLARPHVLVEMSGGGAAEIERALTRIRERRRIAVRLPHWSVAPQLIAGTDLILTVASRVLRRIDTAHLVVVPPPFELPGITFDLVWHQRTLGDPALDWLRGQVQIAAA</sequence>
<dbReference type="PRINTS" id="PR00039">
    <property type="entry name" value="HTHLYSR"/>
</dbReference>
<dbReference type="SUPFAM" id="SSF46785">
    <property type="entry name" value="Winged helix' DNA-binding domain"/>
    <property type="match status" value="1"/>
</dbReference>
<dbReference type="PANTHER" id="PTHR30118">
    <property type="entry name" value="HTH-TYPE TRANSCRIPTIONAL REGULATOR LEUO-RELATED"/>
    <property type="match status" value="1"/>
</dbReference>
<comment type="similarity">
    <text evidence="1">Belongs to the LysR transcriptional regulatory family.</text>
</comment>
<name>A0ABT4Y622_METRE</name>
<dbReference type="InterPro" id="IPR050389">
    <property type="entry name" value="LysR-type_TF"/>
</dbReference>
<dbReference type="RefSeq" id="WP_271471120.1">
    <property type="nucleotide sequence ID" value="NZ_JANEWF010000014.1"/>
</dbReference>
<keyword evidence="4" id="KW-0804">Transcription</keyword>
<keyword evidence="3" id="KW-0238">DNA-binding</keyword>
<feature type="domain" description="HTH lysR-type" evidence="5">
    <location>
        <begin position="10"/>
        <end position="67"/>
    </location>
</feature>
<evidence type="ECO:0000256" key="1">
    <source>
        <dbReference type="ARBA" id="ARBA00009437"/>
    </source>
</evidence>
<dbReference type="InterPro" id="IPR005119">
    <property type="entry name" value="LysR_subst-bd"/>
</dbReference>
<dbReference type="Pfam" id="PF00126">
    <property type="entry name" value="HTH_1"/>
    <property type="match status" value="1"/>
</dbReference>